<feature type="region of interest" description="Disordered" evidence="1">
    <location>
        <begin position="268"/>
        <end position="308"/>
    </location>
</feature>
<accession>A0A2T0N0P6</accession>
<name>A0A2T0N0P6_9ACTN</name>
<dbReference type="RefSeq" id="WP_106240515.1">
    <property type="nucleotide sequence ID" value="NZ_PVNG01000007.1"/>
</dbReference>
<protein>
    <submittedName>
        <fullName evidence="3">Uncharacterized protein</fullName>
    </submittedName>
</protein>
<dbReference type="OrthoDB" id="5185521at2"/>
<keyword evidence="2" id="KW-0812">Transmembrane</keyword>
<dbReference type="Proteomes" id="UP000238312">
    <property type="component" value="Unassembled WGS sequence"/>
</dbReference>
<feature type="transmembrane region" description="Helical" evidence="2">
    <location>
        <begin position="132"/>
        <end position="148"/>
    </location>
</feature>
<gene>
    <name evidence="3" type="ORF">B0I32_107147</name>
</gene>
<evidence type="ECO:0000313" key="3">
    <source>
        <dbReference type="EMBL" id="PRX65386.1"/>
    </source>
</evidence>
<sequence length="308" mass="32858">MTPEQYAQAVREALADHPERDELLEDLDDHLGEIAAESDLPLEERLGPPGVYAEELAAAYGDRPESGGNRRTAARAWGRRVGALLRVSAPYSGFRAFLPELRPGWWVLRGYLLAMVVVSFAAQVRLVPMNPGDWAVVLAGIFVSVWFGRRAGSRVVVLLAVAANAVAALALFAGMVEAGGLTTPVPSESVATAGRGEPVYMRQASSDGVYNLRPYAKDGTPLTDVYLYDQDGNPFTTRPEDYGYQVDRSCGDPVLNRYPLPLIDGDAAMEQEPGMDAPKAPACGSVTPSAAPSSAPTVSPTPARTKGD</sequence>
<dbReference type="AlphaFoldDB" id="A0A2T0N0P6"/>
<organism evidence="3 4">
    <name type="scientific">Nonomuraea fuscirosea</name>
    <dbReference type="NCBI Taxonomy" id="1291556"/>
    <lineage>
        <taxon>Bacteria</taxon>
        <taxon>Bacillati</taxon>
        <taxon>Actinomycetota</taxon>
        <taxon>Actinomycetes</taxon>
        <taxon>Streptosporangiales</taxon>
        <taxon>Streptosporangiaceae</taxon>
        <taxon>Nonomuraea</taxon>
    </lineage>
</organism>
<feature type="transmembrane region" description="Helical" evidence="2">
    <location>
        <begin position="155"/>
        <end position="176"/>
    </location>
</feature>
<feature type="transmembrane region" description="Helical" evidence="2">
    <location>
        <begin position="105"/>
        <end position="126"/>
    </location>
</feature>
<dbReference type="EMBL" id="PVNG01000007">
    <property type="protein sequence ID" value="PRX65386.1"/>
    <property type="molecule type" value="Genomic_DNA"/>
</dbReference>
<keyword evidence="2" id="KW-0472">Membrane</keyword>
<comment type="caution">
    <text evidence="3">The sequence shown here is derived from an EMBL/GenBank/DDBJ whole genome shotgun (WGS) entry which is preliminary data.</text>
</comment>
<evidence type="ECO:0000256" key="2">
    <source>
        <dbReference type="SAM" id="Phobius"/>
    </source>
</evidence>
<reference evidence="3 4" key="1">
    <citation type="submission" date="2018-03" db="EMBL/GenBank/DDBJ databases">
        <title>Genomic Encyclopedia of Type Strains, Phase III (KMG-III): the genomes of soil and plant-associated and newly described type strains.</title>
        <authorList>
            <person name="Whitman W."/>
        </authorList>
    </citation>
    <scope>NUCLEOTIDE SEQUENCE [LARGE SCALE GENOMIC DNA]</scope>
    <source>
        <strain evidence="3 4">CGMCC 4.7104</strain>
    </source>
</reference>
<proteinExistence type="predicted"/>
<evidence type="ECO:0000313" key="4">
    <source>
        <dbReference type="Proteomes" id="UP000238312"/>
    </source>
</evidence>
<feature type="compositionally biased region" description="Low complexity" evidence="1">
    <location>
        <begin position="285"/>
        <end position="308"/>
    </location>
</feature>
<evidence type="ECO:0000256" key="1">
    <source>
        <dbReference type="SAM" id="MobiDB-lite"/>
    </source>
</evidence>
<keyword evidence="2" id="KW-1133">Transmembrane helix</keyword>
<keyword evidence="4" id="KW-1185">Reference proteome</keyword>